<reference evidence="2" key="2">
    <citation type="journal article" date="2021" name="PeerJ">
        <title>Extensive microbial diversity within the chicken gut microbiome revealed by metagenomics and culture.</title>
        <authorList>
            <person name="Gilroy R."/>
            <person name="Ravi A."/>
            <person name="Getino M."/>
            <person name="Pursley I."/>
            <person name="Horton D.L."/>
            <person name="Alikhan N.F."/>
            <person name="Baker D."/>
            <person name="Gharbi K."/>
            <person name="Hall N."/>
            <person name="Watson M."/>
            <person name="Adriaenssens E.M."/>
            <person name="Foster-Nyarko E."/>
            <person name="Jarju S."/>
            <person name="Secka A."/>
            <person name="Antonio M."/>
            <person name="Oren A."/>
            <person name="Chaudhuri R.R."/>
            <person name="La Ragione R."/>
            <person name="Hildebrand F."/>
            <person name="Pallen M.J."/>
        </authorList>
    </citation>
    <scope>NUCLEOTIDE SEQUENCE</scope>
    <source>
        <strain evidence="2">ChiGjej1B1-19959</strain>
    </source>
</reference>
<dbReference type="Proteomes" id="UP000824071">
    <property type="component" value="Unassembled WGS sequence"/>
</dbReference>
<dbReference type="InterPro" id="IPR043519">
    <property type="entry name" value="NT_sf"/>
</dbReference>
<feature type="domain" description="Polymerase beta nucleotidyltransferase" evidence="1">
    <location>
        <begin position="7"/>
        <end position="92"/>
    </location>
</feature>
<dbReference type="InterPro" id="IPR041633">
    <property type="entry name" value="Polbeta"/>
</dbReference>
<dbReference type="EMBL" id="DVMW01000032">
    <property type="protein sequence ID" value="HIU36018.1"/>
    <property type="molecule type" value="Genomic_DNA"/>
</dbReference>
<dbReference type="SUPFAM" id="SSF81593">
    <property type="entry name" value="Nucleotidyltransferase substrate binding subunit/domain"/>
    <property type="match status" value="1"/>
</dbReference>
<evidence type="ECO:0000313" key="3">
    <source>
        <dbReference type="Proteomes" id="UP000824071"/>
    </source>
</evidence>
<evidence type="ECO:0000259" key="1">
    <source>
        <dbReference type="Pfam" id="PF18765"/>
    </source>
</evidence>
<dbReference type="SUPFAM" id="SSF81301">
    <property type="entry name" value="Nucleotidyltransferase"/>
    <property type="match status" value="1"/>
</dbReference>
<dbReference type="Pfam" id="PF18765">
    <property type="entry name" value="Polbeta"/>
    <property type="match status" value="1"/>
</dbReference>
<dbReference type="InterPro" id="IPR010235">
    <property type="entry name" value="HepT"/>
</dbReference>
<proteinExistence type="predicted"/>
<dbReference type="AlphaFoldDB" id="A0A9D1IFI4"/>
<evidence type="ECO:0000313" key="2">
    <source>
        <dbReference type="EMBL" id="HIU36018.1"/>
    </source>
</evidence>
<dbReference type="Gene3D" id="1.20.120.330">
    <property type="entry name" value="Nucleotidyltransferases domain 2"/>
    <property type="match status" value="1"/>
</dbReference>
<reference evidence="2" key="1">
    <citation type="submission" date="2020-10" db="EMBL/GenBank/DDBJ databases">
        <authorList>
            <person name="Gilroy R."/>
        </authorList>
    </citation>
    <scope>NUCLEOTIDE SEQUENCE</scope>
    <source>
        <strain evidence="2">ChiGjej1B1-19959</strain>
    </source>
</reference>
<gene>
    <name evidence="2" type="ORF">IAC53_05360</name>
</gene>
<organism evidence="2 3">
    <name type="scientific">Candidatus Fimenecus excrementigallinarum</name>
    <dbReference type="NCBI Taxonomy" id="2840816"/>
    <lineage>
        <taxon>Bacteria</taxon>
        <taxon>Bacillati</taxon>
        <taxon>Bacillota</taxon>
        <taxon>Clostridia</taxon>
        <taxon>Candidatus Fimenecus</taxon>
    </lineage>
</organism>
<sequence length="218" mass="24913">MEALFRKIASIGREYGAAKVVLYGSRARGDHRERSDIDLAVYGVSTEKQPLFREALEQLPTLLDFDVVFVSPHTDAALLANIQKDGVTLMRKFEEKYGKFSEAVKRLEEAIQDYGKTPISTVRDGVIQRFEFCTELAWKATREYLIEQGYTEFNSPKAVMRQAYADGLITDETVWLQLLDARNLTSHIYDEQTAGSIFEDICKKYLAQFHSLLRKLGK</sequence>
<dbReference type="NCBIfam" id="TIGR01987">
    <property type="entry name" value="HI0074"/>
    <property type="match status" value="1"/>
</dbReference>
<dbReference type="CDD" id="cd05403">
    <property type="entry name" value="NT_KNTase_like"/>
    <property type="match status" value="1"/>
</dbReference>
<comment type="caution">
    <text evidence="2">The sequence shown here is derived from an EMBL/GenBank/DDBJ whole genome shotgun (WGS) entry which is preliminary data.</text>
</comment>
<dbReference type="Gene3D" id="3.30.460.10">
    <property type="entry name" value="Beta Polymerase, domain 2"/>
    <property type="match status" value="1"/>
</dbReference>
<dbReference type="Pfam" id="PF08780">
    <property type="entry name" value="NTase_sub_bind"/>
    <property type="match status" value="1"/>
</dbReference>
<protein>
    <submittedName>
        <fullName evidence="2">Nucleotidyltransferase substrate binding protein</fullName>
    </submittedName>
</protein>
<accession>A0A9D1IFI4</accession>
<name>A0A9D1IFI4_9FIRM</name>